<name>A0A9P5DZN2_9HYPO</name>
<feature type="compositionally biased region" description="Polar residues" evidence="6">
    <location>
        <begin position="101"/>
        <end position="110"/>
    </location>
</feature>
<evidence type="ECO:0000313" key="7">
    <source>
        <dbReference type="EMBL" id="KAF4340303.1"/>
    </source>
</evidence>
<feature type="compositionally biased region" description="Basic residues" evidence="6">
    <location>
        <begin position="26"/>
        <end position="35"/>
    </location>
</feature>
<organism evidence="7 8">
    <name type="scientific">Fusarium beomiforme</name>
    <dbReference type="NCBI Taxonomy" id="44412"/>
    <lineage>
        <taxon>Eukaryota</taxon>
        <taxon>Fungi</taxon>
        <taxon>Dikarya</taxon>
        <taxon>Ascomycota</taxon>
        <taxon>Pezizomycotina</taxon>
        <taxon>Sordariomycetes</taxon>
        <taxon>Hypocreomycetidae</taxon>
        <taxon>Hypocreales</taxon>
        <taxon>Nectriaceae</taxon>
        <taxon>Fusarium</taxon>
        <taxon>Fusarium burgessii species complex</taxon>
    </lineage>
</organism>
<reference evidence="7" key="1">
    <citation type="journal article" date="2017" name="Mycologia">
        <title>Fusarium algeriense, sp. nov., a novel toxigenic crown rot pathogen of durum wheat from Algeria is nested in the Fusarium burgessii species complex.</title>
        <authorList>
            <person name="Laraba I."/>
            <person name="Keddad A."/>
            <person name="Boureghda H."/>
            <person name="Abdallah N."/>
            <person name="Vaughan M.M."/>
            <person name="Proctor R.H."/>
            <person name="Busman M."/>
            <person name="O'Donnell K."/>
        </authorList>
    </citation>
    <scope>NUCLEOTIDE SEQUENCE</scope>
    <source>
        <strain evidence="7">NRRL 25174</strain>
    </source>
</reference>
<keyword evidence="2" id="KW-0805">Transcription regulation</keyword>
<dbReference type="PANTHER" id="PTHR31845:SF10">
    <property type="entry name" value="ZN(II)2CYS6 TRANSCRIPTION FACTOR (EUROFUNG)"/>
    <property type="match status" value="1"/>
</dbReference>
<keyword evidence="5" id="KW-0539">Nucleus</keyword>
<dbReference type="GO" id="GO:0000976">
    <property type="term" value="F:transcription cis-regulatory region binding"/>
    <property type="evidence" value="ECO:0007669"/>
    <property type="project" value="TreeGrafter"/>
</dbReference>
<comment type="subcellular location">
    <subcellularLocation>
        <location evidence="1">Nucleus</location>
    </subcellularLocation>
</comment>
<feature type="region of interest" description="Disordered" evidence="6">
    <location>
        <begin position="26"/>
        <end position="47"/>
    </location>
</feature>
<evidence type="ECO:0000256" key="2">
    <source>
        <dbReference type="ARBA" id="ARBA00023015"/>
    </source>
</evidence>
<keyword evidence="4" id="KW-0804">Transcription</keyword>
<keyword evidence="8" id="KW-1185">Reference proteome</keyword>
<evidence type="ECO:0000256" key="3">
    <source>
        <dbReference type="ARBA" id="ARBA00023125"/>
    </source>
</evidence>
<dbReference type="InterPro" id="IPR051089">
    <property type="entry name" value="prtT"/>
</dbReference>
<dbReference type="OrthoDB" id="5424793at2759"/>
<gene>
    <name evidence="7" type="ORF">FBEOM_5814</name>
</gene>
<comment type="caution">
    <text evidence="7">The sequence shown here is derived from an EMBL/GenBank/DDBJ whole genome shotgun (WGS) entry which is preliminary data.</text>
</comment>
<proteinExistence type="predicted"/>
<dbReference type="AlphaFoldDB" id="A0A9P5DZN2"/>
<evidence type="ECO:0008006" key="9">
    <source>
        <dbReference type="Google" id="ProtNLM"/>
    </source>
</evidence>
<dbReference type="PANTHER" id="PTHR31845">
    <property type="entry name" value="FINGER DOMAIN PROTEIN, PUTATIVE-RELATED"/>
    <property type="match status" value="1"/>
</dbReference>
<keyword evidence="3" id="KW-0238">DNA-binding</keyword>
<evidence type="ECO:0000256" key="1">
    <source>
        <dbReference type="ARBA" id="ARBA00004123"/>
    </source>
</evidence>
<evidence type="ECO:0000256" key="5">
    <source>
        <dbReference type="ARBA" id="ARBA00023242"/>
    </source>
</evidence>
<reference evidence="7" key="2">
    <citation type="submission" date="2020-02" db="EMBL/GenBank/DDBJ databases">
        <title>Identification and distribution of gene clusters putatively required for synthesis of sphingolipid metabolism inhibitors in phylogenetically diverse species of the filamentous fungus Fusarium.</title>
        <authorList>
            <person name="Kim H.-S."/>
            <person name="Busman M."/>
            <person name="Brown D.W."/>
            <person name="Divon H."/>
            <person name="Uhlig S."/>
            <person name="Proctor R.H."/>
        </authorList>
    </citation>
    <scope>NUCLEOTIDE SEQUENCE</scope>
    <source>
        <strain evidence="7">NRRL 25174</strain>
    </source>
</reference>
<accession>A0A9P5DZN2</accession>
<sequence length="576" mass="64292">MRCQASEQPGVCARCLVSRKECIVRKKPRPGRRGPRSSSEDTVSKPLSPANVGSFSINYSIPVKDDPTNAIEALKDVHEHALASILSQDQSTEEIQDKSHTNSTGNASPVQNLADTKMSIWRQPEFDLASAEASLESFRPSLNYLPLLNLPETASVSYLATTKPFVLLAILAVSSGSRTVHKHALYDDEFRKALGLAYVSGGERSVELLQGLLIYCAWYPFHLRPKSEKLVHFLRIARDLVQDLKLDDLLLQVADNFSPIVSDTQLDKTRVYLAYLYLNLTYGVVWKGERELPILRLPCTSIALEILQNNAQVDGDITLVALVRSSSLFADMSETIREGDLQRATECQIILRRLEQDFLELQPTTNQPITGLEAIRFQVMFVDIFLDCGSMLGLPVSKKYASTDASVLYPSLPTLYEATRKIRTFLSLVVDLGSPSLLSFTINDWTRLIVVLTLSFRLSFPLALCPEFDSAYARSQIQLGRFLRDMSQGANPGVEKDLLSASRCMFSLAKVKYDSRLASLRNADSNTPVSRTFGCPVINRNLSISSGNRQSQSIEENKQTRVPLFFDLWATMTMGW</sequence>
<dbReference type="GO" id="GO:0005634">
    <property type="term" value="C:nucleus"/>
    <property type="evidence" value="ECO:0007669"/>
    <property type="project" value="UniProtKB-SubCell"/>
</dbReference>
<evidence type="ECO:0000256" key="6">
    <source>
        <dbReference type="SAM" id="MobiDB-lite"/>
    </source>
</evidence>
<evidence type="ECO:0000313" key="8">
    <source>
        <dbReference type="Proteomes" id="UP000730481"/>
    </source>
</evidence>
<dbReference type="EMBL" id="PVQB02000243">
    <property type="protein sequence ID" value="KAF4340303.1"/>
    <property type="molecule type" value="Genomic_DNA"/>
</dbReference>
<protein>
    <recommendedName>
        <fullName evidence="9">Transcription factor domain-containing protein</fullName>
    </recommendedName>
</protein>
<evidence type="ECO:0000256" key="4">
    <source>
        <dbReference type="ARBA" id="ARBA00023163"/>
    </source>
</evidence>
<feature type="region of interest" description="Disordered" evidence="6">
    <location>
        <begin position="87"/>
        <end position="110"/>
    </location>
</feature>
<dbReference type="GO" id="GO:0000981">
    <property type="term" value="F:DNA-binding transcription factor activity, RNA polymerase II-specific"/>
    <property type="evidence" value="ECO:0007669"/>
    <property type="project" value="TreeGrafter"/>
</dbReference>
<dbReference type="Proteomes" id="UP000730481">
    <property type="component" value="Unassembled WGS sequence"/>
</dbReference>